<dbReference type="Pfam" id="PF00232">
    <property type="entry name" value="Glyco_hydro_1"/>
    <property type="match status" value="1"/>
</dbReference>
<evidence type="ECO:0000256" key="2">
    <source>
        <dbReference type="ARBA" id="ARBA00010944"/>
    </source>
</evidence>
<keyword evidence="9" id="KW-1185">Reference proteome</keyword>
<comment type="function">
    <text evidence="6">Catalyzes the reduction of dTDP-6-deoxy-L-lyxo-4-hexulose to yield dTDP-L-rhamnose.</text>
</comment>
<reference evidence="9" key="1">
    <citation type="journal article" date="2019" name="Int. J. Syst. Evol. Microbiol.">
        <title>The Global Catalogue of Microorganisms (GCM) 10K type strain sequencing project: providing services to taxonomists for standard genome sequencing and annotation.</title>
        <authorList>
            <consortium name="The Broad Institute Genomics Platform"/>
            <consortium name="The Broad Institute Genome Sequencing Center for Infectious Disease"/>
            <person name="Wu L."/>
            <person name="Ma J."/>
        </authorList>
    </citation>
    <scope>NUCLEOTIDE SEQUENCE [LARGE SCALE GENOMIC DNA]</scope>
    <source>
        <strain evidence="9">JCM 16603</strain>
    </source>
</reference>
<dbReference type="InterPro" id="IPR001360">
    <property type="entry name" value="Glyco_hydro_1"/>
</dbReference>
<dbReference type="Proteomes" id="UP001501310">
    <property type="component" value="Unassembled WGS sequence"/>
</dbReference>
<comment type="caution">
    <text evidence="8">The sequence shown here is derived from an EMBL/GenBank/DDBJ whole genome shotgun (WGS) entry which is preliminary data.</text>
</comment>
<evidence type="ECO:0000256" key="3">
    <source>
        <dbReference type="ARBA" id="ARBA00012929"/>
    </source>
</evidence>
<dbReference type="PANTHER" id="PTHR10491">
    <property type="entry name" value="DTDP-4-DEHYDRORHAMNOSE REDUCTASE"/>
    <property type="match status" value="1"/>
</dbReference>
<sequence>MSDDRERSTPPLELWGGVECTVVRIGDDFRDQVVETGHAVRLADLNAIAELGIKTVRYPIVWERVAPNSPDKLDFAWHDERLRRLRDLGIKVIGGLVHHGSGPRYTSLLDPQFAAKLGDYAAKVAERYPWIDRWTPVNEPLTTARFSCMYGHWYPHRKNFRDLLRALVNECHGSLLAMRAIRAVNPGALHIVTEDLGKTFATPRMAYQARHENQRRWLSLDLLIGRVDERHPFWPMLIEAGADPAVLAELTRQEAAPDLIGINHYLTSERYLDERKKLYPDQPVGTNGTDRYVDLEAVRMPHLRGKTGPLPRLREAWERYGIPLAVTEVHHGCTREEQVRWLSEVWSAAEQLRAEGGDIRAVTLWSLFGNVDWRSLLTRREGVYDVGAFDTRGGKLRPTMVARAAKSLAAGTPLVHPALEGRPWWRRSERFYSGGKPSMNHHLGKQQLLITGATGTLGQAFARLSHHRGLRHVLTDRAALDITEPQVIEQALDRLQPWAVINTAGFVRVPEAEHQPEDCFRINTTGPELLAAACRRRGIPFVTFSSDLVFDGKLGRPYLEPDPTSPTCVYGESKAQAEDRVLAIDPDALIIRTSAFFGPWDPHNFLHHTVATLSRGEEVYASDNAIVSPTYVPDLVHATLDLLLDGERGIWHLANAGSISWHELAREIAGRTGLCPKKIRDSGGDRADTTLGTSRGQLLRPLTAALDDYVRVATTLPR</sequence>
<evidence type="ECO:0000256" key="6">
    <source>
        <dbReference type="RuleBase" id="RU364082"/>
    </source>
</evidence>
<name>A0ABP7RPT4_9SPHN</name>
<dbReference type="InterPro" id="IPR029903">
    <property type="entry name" value="RmlD-like-bd"/>
</dbReference>
<dbReference type="Gene3D" id="3.40.50.720">
    <property type="entry name" value="NAD(P)-binding Rossmann-like Domain"/>
    <property type="match status" value="1"/>
</dbReference>
<evidence type="ECO:0000256" key="4">
    <source>
        <dbReference type="ARBA" id="ARBA00017099"/>
    </source>
</evidence>
<evidence type="ECO:0000256" key="1">
    <source>
        <dbReference type="ARBA" id="ARBA00004781"/>
    </source>
</evidence>
<dbReference type="PANTHER" id="PTHR10491:SF4">
    <property type="entry name" value="METHIONINE ADENOSYLTRANSFERASE 2 SUBUNIT BETA"/>
    <property type="match status" value="1"/>
</dbReference>
<dbReference type="InterPro" id="IPR017853">
    <property type="entry name" value="GH"/>
</dbReference>
<evidence type="ECO:0000256" key="5">
    <source>
        <dbReference type="ARBA" id="ARBA00048200"/>
    </source>
</evidence>
<proteinExistence type="inferred from homology"/>
<comment type="cofactor">
    <cofactor evidence="6">
        <name>Mg(2+)</name>
        <dbReference type="ChEBI" id="CHEBI:18420"/>
    </cofactor>
    <text evidence="6">Binds 1 Mg(2+) ion per monomer.</text>
</comment>
<dbReference type="EMBL" id="BAAAZD010000001">
    <property type="protein sequence ID" value="GAA4000585.1"/>
    <property type="molecule type" value="Genomic_DNA"/>
</dbReference>
<keyword evidence="6" id="KW-0521">NADP</keyword>
<dbReference type="SUPFAM" id="SSF51445">
    <property type="entry name" value="(Trans)glycosidases"/>
    <property type="match status" value="1"/>
</dbReference>
<keyword evidence="6" id="KW-0560">Oxidoreductase</keyword>
<accession>A0ABP7RPT4</accession>
<dbReference type="RefSeq" id="WP_344708943.1">
    <property type="nucleotide sequence ID" value="NZ_BAAAZD010000001.1"/>
</dbReference>
<protein>
    <recommendedName>
        <fullName evidence="4 6">dTDP-4-dehydrorhamnose reductase</fullName>
        <ecNumber evidence="3 6">1.1.1.133</ecNumber>
    </recommendedName>
</protein>
<dbReference type="InterPro" id="IPR036291">
    <property type="entry name" value="NAD(P)-bd_dom_sf"/>
</dbReference>
<feature type="domain" description="RmlD-like substrate binding" evidence="7">
    <location>
        <begin position="447"/>
        <end position="679"/>
    </location>
</feature>
<dbReference type="Pfam" id="PF04321">
    <property type="entry name" value="RmlD_sub_bind"/>
    <property type="match status" value="1"/>
</dbReference>
<evidence type="ECO:0000313" key="8">
    <source>
        <dbReference type="EMBL" id="GAA4000585.1"/>
    </source>
</evidence>
<dbReference type="Gene3D" id="3.20.20.80">
    <property type="entry name" value="Glycosidases"/>
    <property type="match status" value="1"/>
</dbReference>
<evidence type="ECO:0000259" key="7">
    <source>
        <dbReference type="Pfam" id="PF04321"/>
    </source>
</evidence>
<gene>
    <name evidence="8" type="ORF">GCM10022211_08750</name>
</gene>
<comment type="catalytic activity">
    <reaction evidence="5 6">
        <text>dTDP-beta-L-rhamnose + NADP(+) = dTDP-4-dehydro-beta-L-rhamnose + NADPH + H(+)</text>
        <dbReference type="Rhea" id="RHEA:21796"/>
        <dbReference type="ChEBI" id="CHEBI:15378"/>
        <dbReference type="ChEBI" id="CHEBI:57510"/>
        <dbReference type="ChEBI" id="CHEBI:57783"/>
        <dbReference type="ChEBI" id="CHEBI:58349"/>
        <dbReference type="ChEBI" id="CHEBI:62830"/>
        <dbReference type="EC" id="1.1.1.133"/>
    </reaction>
</comment>
<comment type="pathway">
    <text evidence="1 6">Carbohydrate biosynthesis; dTDP-L-rhamnose biosynthesis.</text>
</comment>
<organism evidence="8 9">
    <name type="scientific">Sphingomonas humi</name>
    <dbReference type="NCBI Taxonomy" id="335630"/>
    <lineage>
        <taxon>Bacteria</taxon>
        <taxon>Pseudomonadati</taxon>
        <taxon>Pseudomonadota</taxon>
        <taxon>Alphaproteobacteria</taxon>
        <taxon>Sphingomonadales</taxon>
        <taxon>Sphingomonadaceae</taxon>
        <taxon>Sphingomonas</taxon>
    </lineage>
</organism>
<comment type="similarity">
    <text evidence="2 6">Belongs to the dTDP-4-dehydrorhamnose reductase family.</text>
</comment>
<dbReference type="InterPro" id="IPR005913">
    <property type="entry name" value="dTDP_dehydrorham_reduct"/>
</dbReference>
<dbReference type="Gene3D" id="3.90.25.10">
    <property type="entry name" value="UDP-galactose 4-epimerase, domain 1"/>
    <property type="match status" value="1"/>
</dbReference>
<dbReference type="SUPFAM" id="SSF51735">
    <property type="entry name" value="NAD(P)-binding Rossmann-fold domains"/>
    <property type="match status" value="1"/>
</dbReference>
<evidence type="ECO:0000313" key="9">
    <source>
        <dbReference type="Proteomes" id="UP001501310"/>
    </source>
</evidence>
<dbReference type="EC" id="1.1.1.133" evidence="3 6"/>
<dbReference type="CDD" id="cd05254">
    <property type="entry name" value="dTDP_HR_like_SDR_e"/>
    <property type="match status" value="1"/>
</dbReference>